<accession>A0AA43TXP6</accession>
<dbReference type="GO" id="GO:0046983">
    <property type="term" value="F:protein dimerization activity"/>
    <property type="evidence" value="ECO:0007669"/>
    <property type="project" value="InterPro"/>
</dbReference>
<evidence type="ECO:0000256" key="3">
    <source>
        <dbReference type="SAM" id="MobiDB-lite"/>
    </source>
</evidence>
<dbReference type="InterPro" id="IPR011598">
    <property type="entry name" value="bHLH_dom"/>
</dbReference>
<feature type="compositionally biased region" description="Polar residues" evidence="3">
    <location>
        <begin position="114"/>
        <end position="133"/>
    </location>
</feature>
<dbReference type="PANTHER" id="PTHR47787">
    <property type="entry name" value="CENTROMERE-BINDING PROTEIN 1"/>
    <property type="match status" value="1"/>
</dbReference>
<dbReference type="Proteomes" id="UP001161017">
    <property type="component" value="Unassembled WGS sequence"/>
</dbReference>
<protein>
    <submittedName>
        <fullName evidence="5">Basic helix-loop-helix protein</fullName>
    </submittedName>
</protein>
<evidence type="ECO:0000313" key="6">
    <source>
        <dbReference type="Proteomes" id="UP001161017"/>
    </source>
</evidence>
<feature type="compositionally biased region" description="Polar residues" evidence="3">
    <location>
        <begin position="8"/>
        <end position="20"/>
    </location>
</feature>
<dbReference type="GO" id="GO:0005634">
    <property type="term" value="C:nucleus"/>
    <property type="evidence" value="ECO:0007669"/>
    <property type="project" value="TreeGrafter"/>
</dbReference>
<keyword evidence="2" id="KW-0539">Nucleus</keyword>
<organism evidence="5 6">
    <name type="scientific">Ramalina farinacea</name>
    <dbReference type="NCBI Taxonomy" id="258253"/>
    <lineage>
        <taxon>Eukaryota</taxon>
        <taxon>Fungi</taxon>
        <taxon>Dikarya</taxon>
        <taxon>Ascomycota</taxon>
        <taxon>Pezizomycotina</taxon>
        <taxon>Lecanoromycetes</taxon>
        <taxon>OSLEUM clade</taxon>
        <taxon>Lecanoromycetidae</taxon>
        <taxon>Lecanorales</taxon>
        <taxon>Lecanorineae</taxon>
        <taxon>Ramalinaceae</taxon>
        <taxon>Ramalina</taxon>
    </lineage>
</organism>
<dbReference type="GO" id="GO:0003700">
    <property type="term" value="F:DNA-binding transcription factor activity"/>
    <property type="evidence" value="ECO:0007669"/>
    <property type="project" value="InterPro"/>
</dbReference>
<keyword evidence="6" id="KW-1185">Reference proteome</keyword>
<dbReference type="EMBL" id="JAPUFD010000015">
    <property type="protein sequence ID" value="MDI1491748.1"/>
    <property type="molecule type" value="Genomic_DNA"/>
</dbReference>
<feature type="compositionally biased region" description="Basic and acidic residues" evidence="3">
    <location>
        <begin position="269"/>
        <end position="282"/>
    </location>
</feature>
<reference evidence="5" key="1">
    <citation type="journal article" date="2023" name="Genome Biol. Evol.">
        <title>First Whole Genome Sequence and Flow Cytometry Genome Size Data for the Lichen-Forming Fungus Ramalina farinacea (Ascomycota).</title>
        <authorList>
            <person name="Llewellyn T."/>
            <person name="Mian S."/>
            <person name="Hill R."/>
            <person name="Leitch I.J."/>
            <person name="Gaya E."/>
        </authorList>
    </citation>
    <scope>NUCLEOTIDE SEQUENCE</scope>
    <source>
        <strain evidence="5">LIQ254RAFAR</strain>
    </source>
</reference>
<dbReference type="Gene3D" id="4.10.280.10">
    <property type="entry name" value="Helix-loop-helix DNA-binding domain"/>
    <property type="match status" value="1"/>
</dbReference>
<sequence>MDRIGSTIEPQLQEMHTQKPSNKRKRESPGINGRTLRPPPSPENTHQEIASSADQLHANYFAQRNHSLDNIGDEVAHHVANANASANANANGSSSTAAAALAASMPQLTVPQPTELSFQNANPGNDQNPQMDSSFDMGPDGHQQNPEGAPYDMNMYTGVNGDQGQNMGGSAGKPAVGTDEWHKVRKDNHKEVERRRRETINEGINELAKIVPGCDKNKGAILQRGVQYITQLKDNETRNIEKWTLEKMLTDQAIAELTSSVDKLREELGKQQREAERWKARCEAAGVDTKGEDASTENGRGR</sequence>
<comment type="caution">
    <text evidence="5">The sequence shown here is derived from an EMBL/GenBank/DDBJ whole genome shotgun (WGS) entry which is preliminary data.</text>
</comment>
<keyword evidence="1" id="KW-0238">DNA-binding</keyword>
<evidence type="ECO:0000313" key="5">
    <source>
        <dbReference type="EMBL" id="MDI1491748.1"/>
    </source>
</evidence>
<dbReference type="SMART" id="SM00353">
    <property type="entry name" value="HLH"/>
    <property type="match status" value="1"/>
</dbReference>
<dbReference type="GO" id="GO:0003677">
    <property type="term" value="F:DNA binding"/>
    <property type="evidence" value="ECO:0007669"/>
    <property type="project" value="UniProtKB-KW"/>
</dbReference>
<evidence type="ECO:0000259" key="4">
    <source>
        <dbReference type="PROSITE" id="PS50888"/>
    </source>
</evidence>
<dbReference type="InterPro" id="IPR036638">
    <property type="entry name" value="HLH_DNA-bd_sf"/>
</dbReference>
<feature type="region of interest" description="Disordered" evidence="3">
    <location>
        <begin position="269"/>
        <end position="302"/>
    </location>
</feature>
<feature type="compositionally biased region" description="Basic and acidic residues" evidence="3">
    <location>
        <begin position="289"/>
        <end position="302"/>
    </location>
</feature>
<dbReference type="Pfam" id="PF00010">
    <property type="entry name" value="HLH"/>
    <property type="match status" value="1"/>
</dbReference>
<evidence type="ECO:0000256" key="2">
    <source>
        <dbReference type="ARBA" id="ARBA00023242"/>
    </source>
</evidence>
<proteinExistence type="predicted"/>
<feature type="compositionally biased region" description="Polar residues" evidence="3">
    <location>
        <begin position="43"/>
        <end position="54"/>
    </location>
</feature>
<feature type="region of interest" description="Disordered" evidence="3">
    <location>
        <begin position="114"/>
        <end position="148"/>
    </location>
</feature>
<feature type="domain" description="BHLH" evidence="4">
    <location>
        <begin position="184"/>
        <end position="232"/>
    </location>
</feature>
<dbReference type="SUPFAM" id="SSF47459">
    <property type="entry name" value="HLH, helix-loop-helix DNA-binding domain"/>
    <property type="match status" value="1"/>
</dbReference>
<feature type="region of interest" description="Disordered" evidence="3">
    <location>
        <begin position="1"/>
        <end position="57"/>
    </location>
</feature>
<dbReference type="AlphaFoldDB" id="A0AA43TXP6"/>
<evidence type="ECO:0000256" key="1">
    <source>
        <dbReference type="ARBA" id="ARBA00023125"/>
    </source>
</evidence>
<dbReference type="InterPro" id="IPR047206">
    <property type="entry name" value="bHLHzip_scCBP1-like"/>
</dbReference>
<dbReference type="PROSITE" id="PS50888">
    <property type="entry name" value="BHLH"/>
    <property type="match status" value="1"/>
</dbReference>
<name>A0AA43TXP6_9LECA</name>
<dbReference type="PANTHER" id="PTHR47787:SF1">
    <property type="entry name" value="CENTROMERE-BINDING PROTEIN 1"/>
    <property type="match status" value="1"/>
</dbReference>
<dbReference type="CDD" id="cd11398">
    <property type="entry name" value="bHLHzip_scCBP1"/>
    <property type="match status" value="1"/>
</dbReference>
<gene>
    <name evidence="5" type="primary">CBF1</name>
    <name evidence="5" type="ORF">OHK93_002958</name>
</gene>